<dbReference type="PANTHER" id="PTHR34703:SF1">
    <property type="entry name" value="ANTIPORTER SUBUNIT MNHG2-RELATED"/>
    <property type="match status" value="1"/>
</dbReference>
<keyword evidence="7" id="KW-1185">Reference proteome</keyword>
<evidence type="ECO:0000256" key="2">
    <source>
        <dbReference type="ARBA" id="ARBA00008404"/>
    </source>
</evidence>
<protein>
    <submittedName>
        <fullName evidence="6">Multisubunit sodium/proton antiporter, MrpG subunit</fullName>
    </submittedName>
</protein>
<comment type="similarity">
    <text evidence="2">Belongs to the CPA3 antiporters (TC 2.A.63) subunit G family.</text>
</comment>
<keyword evidence="5" id="KW-1133">Transmembrane helix</keyword>
<evidence type="ECO:0000256" key="5">
    <source>
        <dbReference type="SAM" id="Phobius"/>
    </source>
</evidence>
<feature type="region of interest" description="Disordered" evidence="4">
    <location>
        <begin position="108"/>
        <end position="127"/>
    </location>
</feature>
<feature type="transmembrane region" description="Helical" evidence="5">
    <location>
        <begin position="39"/>
        <end position="59"/>
    </location>
</feature>
<dbReference type="Proteomes" id="UP000198853">
    <property type="component" value="Unassembled WGS sequence"/>
</dbReference>
<evidence type="ECO:0000256" key="1">
    <source>
        <dbReference type="ARBA" id="ARBA00004141"/>
    </source>
</evidence>
<dbReference type="GO" id="GO:0016020">
    <property type="term" value="C:membrane"/>
    <property type="evidence" value="ECO:0007669"/>
    <property type="project" value="UniProtKB-SubCell"/>
</dbReference>
<dbReference type="Pfam" id="PF03334">
    <property type="entry name" value="PhaG_MnhG_YufB"/>
    <property type="match status" value="1"/>
</dbReference>
<dbReference type="NCBIfam" id="TIGR01300">
    <property type="entry name" value="CPA3_mnhG_phaG"/>
    <property type="match status" value="1"/>
</dbReference>
<feature type="transmembrane region" description="Helical" evidence="5">
    <location>
        <begin position="65"/>
        <end position="87"/>
    </location>
</feature>
<dbReference type="PANTHER" id="PTHR34703">
    <property type="entry name" value="ANTIPORTER SUBUNIT MNHG2-RELATED"/>
    <property type="match status" value="1"/>
</dbReference>
<dbReference type="NCBIfam" id="NF009314">
    <property type="entry name" value="PRK12674.1-2"/>
    <property type="match status" value="1"/>
</dbReference>
<sequence>MLSLIEILISIFVLLGSFLSLIGSLGIMRLPDIYSRMHAATKSATLGVVLLILGTFTYFLGEGIFSLQLLLTIAFVFLTAPVAAMIISRSAHRNGVELWGRTKHDELQESYPEHLEPERENEKVERP</sequence>
<feature type="transmembrane region" description="Helical" evidence="5">
    <location>
        <begin position="6"/>
        <end position="27"/>
    </location>
</feature>
<keyword evidence="5" id="KW-0812">Transmembrane</keyword>
<dbReference type="InterPro" id="IPR005133">
    <property type="entry name" value="PhaG_MnhG_YufB"/>
</dbReference>
<dbReference type="GO" id="GO:0015385">
    <property type="term" value="F:sodium:proton antiporter activity"/>
    <property type="evidence" value="ECO:0007669"/>
    <property type="project" value="TreeGrafter"/>
</dbReference>
<gene>
    <name evidence="6" type="ORF">SAMN04488123_101413</name>
</gene>
<reference evidence="6 7" key="1">
    <citation type="submission" date="2016-10" db="EMBL/GenBank/DDBJ databases">
        <authorList>
            <person name="de Groot N.N."/>
        </authorList>
    </citation>
    <scope>NUCLEOTIDE SEQUENCE [LARGE SCALE GENOMIC DNA]</scope>
    <source>
        <strain evidence="6 7">DSM 21771</strain>
    </source>
</reference>
<evidence type="ECO:0000256" key="3">
    <source>
        <dbReference type="ARBA" id="ARBA00022449"/>
    </source>
</evidence>
<name>A0A1G8JVL8_9BACI</name>
<accession>A0A1G8JVL8</accession>
<evidence type="ECO:0000313" key="7">
    <source>
        <dbReference type="Proteomes" id="UP000198853"/>
    </source>
</evidence>
<organism evidence="6 7">
    <name type="scientific">Natribacillus halophilus</name>
    <dbReference type="NCBI Taxonomy" id="549003"/>
    <lineage>
        <taxon>Bacteria</taxon>
        <taxon>Bacillati</taxon>
        <taxon>Bacillota</taxon>
        <taxon>Bacilli</taxon>
        <taxon>Bacillales</taxon>
        <taxon>Bacillaceae</taxon>
        <taxon>Natribacillus</taxon>
    </lineage>
</organism>
<dbReference type="RefSeq" id="WP_342705364.1">
    <property type="nucleotide sequence ID" value="NZ_FNEN01000001.1"/>
</dbReference>
<evidence type="ECO:0000256" key="4">
    <source>
        <dbReference type="SAM" id="MobiDB-lite"/>
    </source>
</evidence>
<keyword evidence="5" id="KW-0472">Membrane</keyword>
<keyword evidence="3" id="KW-0050">Antiport</keyword>
<dbReference type="EMBL" id="FNEN01000001">
    <property type="protein sequence ID" value="SDI35117.1"/>
    <property type="molecule type" value="Genomic_DNA"/>
</dbReference>
<proteinExistence type="inferred from homology"/>
<dbReference type="AlphaFoldDB" id="A0A1G8JVL8"/>
<evidence type="ECO:0000313" key="6">
    <source>
        <dbReference type="EMBL" id="SDI35117.1"/>
    </source>
</evidence>
<comment type="subcellular location">
    <subcellularLocation>
        <location evidence="1">Membrane</location>
        <topology evidence="1">Multi-pass membrane protein</topology>
    </subcellularLocation>
</comment>
<keyword evidence="3" id="KW-0813">Transport</keyword>